<dbReference type="Gramene" id="EOY34397">
    <property type="protein sequence ID" value="EOY34397"/>
    <property type="gene ID" value="TCM_042079"/>
</dbReference>
<dbReference type="AlphaFoldDB" id="A0A061GYQ3"/>
<evidence type="ECO:0000256" key="6">
    <source>
        <dbReference type="ARBA" id="ARBA00049153"/>
    </source>
</evidence>
<evidence type="ECO:0000313" key="9">
    <source>
        <dbReference type="Proteomes" id="UP000026915"/>
    </source>
</evidence>
<dbReference type="SUPFAM" id="SSF102405">
    <property type="entry name" value="MCP/YpsA-like"/>
    <property type="match status" value="2"/>
</dbReference>
<dbReference type="EMBL" id="CM001887">
    <property type="protein sequence ID" value="EOY34397.1"/>
    <property type="molecule type" value="Genomic_DNA"/>
</dbReference>
<evidence type="ECO:0000256" key="1">
    <source>
        <dbReference type="ARBA" id="ARBA00006763"/>
    </source>
</evidence>
<dbReference type="Pfam" id="PF03641">
    <property type="entry name" value="Lysine_decarbox"/>
    <property type="match status" value="2"/>
</dbReference>
<proteinExistence type="inferred from homology"/>
<dbReference type="InterPro" id="IPR031100">
    <property type="entry name" value="LOG_fam"/>
</dbReference>
<dbReference type="GO" id="GO:0009691">
    <property type="term" value="P:cytokinin biosynthetic process"/>
    <property type="evidence" value="ECO:0000318"/>
    <property type="project" value="GO_Central"/>
</dbReference>
<accession>A0A061GYQ3</accession>
<keyword evidence="7" id="KW-0378">Hydrolase</keyword>
<dbReference type="PANTHER" id="PTHR31223">
    <property type="entry name" value="LOG FAMILY PROTEIN YJL055W"/>
    <property type="match status" value="1"/>
</dbReference>
<evidence type="ECO:0000256" key="4">
    <source>
        <dbReference type="ARBA" id="ARBA00024884"/>
    </source>
</evidence>
<dbReference type="GO" id="GO:0005829">
    <property type="term" value="C:cytosol"/>
    <property type="evidence" value="ECO:0000318"/>
    <property type="project" value="GO_Central"/>
</dbReference>
<sequence length="250" mass="27696">MEVEMDMEMKQSKFKSICVFCGSSPGKKSSYREATIELGRELVSRNIDLVYGGGSIGLMGLISQAVFDGGRHVIGVIPKTLMPREITGETVGEVKAVADMHQRKAEMARQSDAFIALPGWYKTPKVLLFINLSMGTLRLGAFSWTTSVGGYGTLEELLEVITWAQLGIHDKPVGLLNVDGYYNSLLSFIDKAVEEGFICPNARHIIVSAPTAKELVKKMEEYEPQHERVASKLSWEMEQLGYPAKCEISR</sequence>
<dbReference type="InParanoid" id="A0A061GYQ3"/>
<comment type="catalytic activity">
    <reaction evidence="6 7">
        <text>9-ribosyl-trans-zeatin 5'-phosphate + H2O = trans-zeatin + D-ribose 5-phosphate</text>
        <dbReference type="Rhea" id="RHEA:48564"/>
        <dbReference type="ChEBI" id="CHEBI:15377"/>
        <dbReference type="ChEBI" id="CHEBI:16522"/>
        <dbReference type="ChEBI" id="CHEBI:78346"/>
        <dbReference type="ChEBI" id="CHEBI:87947"/>
        <dbReference type="EC" id="3.2.2.n1"/>
    </reaction>
</comment>
<dbReference type="NCBIfam" id="TIGR00730">
    <property type="entry name" value="Rossman fold protein, TIGR00730 family"/>
    <property type="match status" value="1"/>
</dbReference>
<dbReference type="EC" id="3.2.2.n1" evidence="2 7"/>
<dbReference type="InterPro" id="IPR005269">
    <property type="entry name" value="LOG"/>
</dbReference>
<evidence type="ECO:0000256" key="2">
    <source>
        <dbReference type="ARBA" id="ARBA00012205"/>
    </source>
</evidence>
<dbReference type="eggNOG" id="ENOG502QSR9">
    <property type="taxonomic scope" value="Eukaryota"/>
</dbReference>
<dbReference type="GO" id="GO:0005634">
    <property type="term" value="C:nucleus"/>
    <property type="evidence" value="ECO:0000318"/>
    <property type="project" value="GO_Central"/>
</dbReference>
<comment type="function">
    <text evidence="4 7">Cytokinin-activating enzyme working in the direct activation pathway. Phosphoribohydrolase that converts inactive cytokinin nucleotides to the biologically active free-base forms.</text>
</comment>
<dbReference type="GO" id="GO:0102682">
    <property type="term" value="F:cytokinin riboside 5'-monophosphate phosphoribohydrolase activity"/>
    <property type="evidence" value="ECO:0000318"/>
    <property type="project" value="GO_Central"/>
</dbReference>
<dbReference type="OMA" id="AENSCAN"/>
<comment type="similarity">
    <text evidence="1 7">Belongs to the LOG family.</text>
</comment>
<keyword evidence="9" id="KW-1185">Reference proteome</keyword>
<reference evidence="8 9" key="1">
    <citation type="journal article" date="2013" name="Genome Biol.">
        <title>The genome sequence of the most widely cultivated cacao type and its use to identify candidate genes regulating pod color.</title>
        <authorList>
            <person name="Motamayor J.C."/>
            <person name="Mockaitis K."/>
            <person name="Schmutz J."/>
            <person name="Haiminen N."/>
            <person name="Iii D.L."/>
            <person name="Cornejo O."/>
            <person name="Findley S.D."/>
            <person name="Zheng P."/>
            <person name="Utro F."/>
            <person name="Royaert S."/>
            <person name="Saski C."/>
            <person name="Jenkins J."/>
            <person name="Podicheti R."/>
            <person name="Zhao M."/>
            <person name="Scheffler B.E."/>
            <person name="Stack J.C."/>
            <person name="Feltus F.A."/>
            <person name="Mustiga G.M."/>
            <person name="Amores F."/>
            <person name="Phillips W."/>
            <person name="Marelli J.P."/>
            <person name="May G.D."/>
            <person name="Shapiro H."/>
            <person name="Ma J."/>
            <person name="Bustamante C.D."/>
            <person name="Schnell R.J."/>
            <person name="Main D."/>
            <person name="Gilbert D."/>
            <person name="Parida L."/>
            <person name="Kuhn D.N."/>
        </authorList>
    </citation>
    <scope>NUCLEOTIDE SEQUENCE [LARGE SCALE GENOMIC DNA]</scope>
    <source>
        <strain evidence="9">cv. Matina 1-6</strain>
    </source>
</reference>
<dbReference type="STRING" id="3641.A0A061GYQ3"/>
<dbReference type="Proteomes" id="UP000026915">
    <property type="component" value="Chromosome 9"/>
</dbReference>
<dbReference type="Gene3D" id="3.40.50.450">
    <property type="match status" value="1"/>
</dbReference>
<protein>
    <recommendedName>
        <fullName evidence="2 7">Cytokinin riboside 5'-monophosphate phosphoribohydrolase</fullName>
        <ecNumber evidence="2 7">3.2.2.n1</ecNumber>
    </recommendedName>
</protein>
<comment type="catalytic activity">
    <reaction evidence="5 7">
        <text>N(6)-(dimethylallyl)adenosine 5'-phosphate + H2O = N(6)-dimethylallyladenine + D-ribose 5-phosphate</text>
        <dbReference type="Rhea" id="RHEA:48560"/>
        <dbReference type="ChEBI" id="CHEBI:15377"/>
        <dbReference type="ChEBI" id="CHEBI:17660"/>
        <dbReference type="ChEBI" id="CHEBI:57526"/>
        <dbReference type="ChEBI" id="CHEBI:78346"/>
        <dbReference type="EC" id="3.2.2.n1"/>
    </reaction>
</comment>
<organism evidence="8 9">
    <name type="scientific">Theobroma cacao</name>
    <name type="common">Cacao</name>
    <name type="synonym">Cocoa</name>
    <dbReference type="NCBI Taxonomy" id="3641"/>
    <lineage>
        <taxon>Eukaryota</taxon>
        <taxon>Viridiplantae</taxon>
        <taxon>Streptophyta</taxon>
        <taxon>Embryophyta</taxon>
        <taxon>Tracheophyta</taxon>
        <taxon>Spermatophyta</taxon>
        <taxon>Magnoliopsida</taxon>
        <taxon>eudicotyledons</taxon>
        <taxon>Gunneridae</taxon>
        <taxon>Pentapetalae</taxon>
        <taxon>rosids</taxon>
        <taxon>malvids</taxon>
        <taxon>Malvales</taxon>
        <taxon>Malvaceae</taxon>
        <taxon>Byttnerioideae</taxon>
        <taxon>Theobroma</taxon>
    </lineage>
</organism>
<evidence type="ECO:0000256" key="5">
    <source>
        <dbReference type="ARBA" id="ARBA00047718"/>
    </source>
</evidence>
<evidence type="ECO:0000256" key="7">
    <source>
        <dbReference type="RuleBase" id="RU363015"/>
    </source>
</evidence>
<evidence type="ECO:0000313" key="8">
    <source>
        <dbReference type="EMBL" id="EOY34397.1"/>
    </source>
</evidence>
<gene>
    <name evidence="8" type="ORF">TCM_042079</name>
</gene>
<keyword evidence="3 7" id="KW-0203">Cytokinin biosynthesis</keyword>
<name>A0A061GYQ3_THECC</name>
<dbReference type="PANTHER" id="PTHR31223:SF65">
    <property type="entry name" value="CYTOKININ RIBOSIDE 5'-MONOPHOSPHATE PHOSPHORIBOHYDROLASE LOG1"/>
    <property type="match status" value="1"/>
</dbReference>
<evidence type="ECO:0000256" key="3">
    <source>
        <dbReference type="ARBA" id="ARBA00022712"/>
    </source>
</evidence>